<comment type="pathway">
    <text evidence="2">One-carbon metabolism; methanogenesis from CO(2); 5,10-methenyl-5,6,7,8-tetrahydromethanopterin from CO(2): step 1/3.</text>
</comment>
<dbReference type="GO" id="GO:0016020">
    <property type="term" value="C:membrane"/>
    <property type="evidence" value="ECO:0007669"/>
    <property type="project" value="TreeGrafter"/>
</dbReference>
<dbReference type="AlphaFoldDB" id="F2KPH5"/>
<dbReference type="PANTHER" id="PTHR43105:SF14">
    <property type="entry name" value="FORMATE DEHYDROGENASE H"/>
    <property type="match status" value="1"/>
</dbReference>
<dbReference type="GO" id="GO:0018493">
    <property type="term" value="F:formylmethanofuran dehydrogenase activity"/>
    <property type="evidence" value="ECO:0007669"/>
    <property type="project" value="UniProtKB-UniRule"/>
</dbReference>
<dbReference type="OrthoDB" id="23466at2157"/>
<dbReference type="GO" id="GO:0019386">
    <property type="term" value="P:methanogenesis, from carbon dioxide"/>
    <property type="evidence" value="ECO:0007669"/>
    <property type="project" value="UniProtKB-UniRule"/>
</dbReference>
<dbReference type="KEGG" id="ave:Arcve_0373"/>
<keyword evidence="1 2" id="KW-0560">Oxidoreductase</keyword>
<dbReference type="RefSeq" id="WP_013683080.1">
    <property type="nucleotide sequence ID" value="NC_015320.1"/>
</dbReference>
<comment type="similarity">
    <text evidence="2">Belongs to the FwdB family.</text>
</comment>
<dbReference type="NCBIfam" id="TIGR03129">
    <property type="entry name" value="one_C_dehyd_B"/>
    <property type="match status" value="1"/>
</dbReference>
<gene>
    <name evidence="4" type="ordered locus">Arcve_0373</name>
</gene>
<keyword evidence="2" id="KW-0712">Selenocysteine</keyword>
<dbReference type="CDD" id="cd02761">
    <property type="entry name" value="MopB_FmdB-FwdB"/>
    <property type="match status" value="1"/>
</dbReference>
<protein>
    <recommendedName>
        <fullName evidence="2">formylmethanofuran dehydrogenase subunit B</fullName>
        <ecNumber evidence="2">1.2.7.12</ecNumber>
    </recommendedName>
</protein>
<dbReference type="HOGENOM" id="CLU_034348_0_0_2"/>
<name>F2KPH5_ARCVS</name>
<dbReference type="InterPro" id="IPR050123">
    <property type="entry name" value="Prok_molybdopt-oxidoreductase"/>
</dbReference>
<dbReference type="eggNOG" id="arCOG01499">
    <property type="taxonomic scope" value="Archaea"/>
</dbReference>
<reference evidence="4 5" key="1">
    <citation type="submission" date="2011-03" db="EMBL/GenBank/DDBJ databases">
        <title>The complete genome of Archaeoglobus veneficus SNP6.</title>
        <authorList>
            <consortium name="US DOE Joint Genome Institute (JGI-PGF)"/>
            <person name="Lucas S."/>
            <person name="Copeland A."/>
            <person name="Lapidus A."/>
            <person name="Bruce D."/>
            <person name="Goodwin L."/>
            <person name="Pitluck S."/>
            <person name="Kyrpides N."/>
            <person name="Mavromatis K."/>
            <person name="Pagani I."/>
            <person name="Ivanova N."/>
            <person name="Mikhailova N."/>
            <person name="Lu M."/>
            <person name="Detter J.C."/>
            <person name="Tapia R."/>
            <person name="Han C."/>
            <person name="Land M."/>
            <person name="Hauser L."/>
            <person name="Markowitz V."/>
            <person name="Cheng J.-F."/>
            <person name="Hugenholtz P."/>
            <person name="Woyke T."/>
            <person name="Wu D."/>
            <person name="Spring S."/>
            <person name="Brambilla E."/>
            <person name="Klenk H.-P."/>
            <person name="Eisen J.A."/>
        </authorList>
    </citation>
    <scope>NUCLEOTIDE SEQUENCE [LARGE SCALE GENOMIC DNA]</scope>
    <source>
        <strain>SNP6</strain>
    </source>
</reference>
<sequence length="417" mass="46056">MKNAICTFCGNVCDDIEFDGTVGKNLCPIGEAKFAAKRRMEAPTIEGEKVSYEEAIERAAEILVNAKRPLLYGWASTVNEAIKLGVILAEKLGGIYDQCSSVCHAPSTLAMIEEGIPGGTLGQAKNRADVIVFWGCNPVEAHPRHPSRYSVMARGFLTKGRQYRHIVVVDVRKTATAYLATEFYQIKPGYDFAVFTALRSIVNGHEDAVPDEVGGLSKEKLKELADVLMDGKYGVIFYGLGLTHSRGQDRNVECIVKLVQTLNRQTRYILQPMRGHFNVVGAGAVAAWEAGYEYAIDFSRGYPRFSPSEFTAVEALLRKDCDAALIVASDPAAHFPKKAVERLAEIPVIQIDPHPNVTTLLADIVIPSAIVGIEAEGTVYRMDGIPLRVKKLRETEYWSDYQILRLMLDKVIQMKGE</sequence>
<dbReference type="InterPro" id="IPR016457">
    <property type="entry name" value="Formylmethanofuran_DH_bsu"/>
</dbReference>
<comment type="catalytic activity">
    <reaction evidence="2">
        <text>N-formylmethanofuran + 2 oxidized [2Fe-2S]-[ferredoxin] + H2O = methanofuran + 2 reduced [2Fe-2S]-[ferredoxin] + CO2 + H(+)</text>
        <dbReference type="Rhea" id="RHEA:19841"/>
        <dbReference type="Rhea" id="RHEA-COMP:10000"/>
        <dbReference type="Rhea" id="RHEA-COMP:10001"/>
        <dbReference type="ChEBI" id="CHEBI:15377"/>
        <dbReference type="ChEBI" id="CHEBI:15378"/>
        <dbReference type="ChEBI" id="CHEBI:16526"/>
        <dbReference type="ChEBI" id="CHEBI:33737"/>
        <dbReference type="ChEBI" id="CHEBI:33738"/>
        <dbReference type="ChEBI" id="CHEBI:57727"/>
        <dbReference type="ChEBI" id="CHEBI:58151"/>
    </reaction>
</comment>
<dbReference type="PANTHER" id="PTHR43105">
    <property type="entry name" value="RESPIRATORY NITRATE REDUCTASE"/>
    <property type="match status" value="1"/>
</dbReference>
<dbReference type="Gene3D" id="3.40.228.10">
    <property type="entry name" value="Dimethylsulfoxide Reductase, domain 2"/>
    <property type="match status" value="2"/>
</dbReference>
<dbReference type="Pfam" id="PF00384">
    <property type="entry name" value="Molybdopterin"/>
    <property type="match status" value="1"/>
</dbReference>
<dbReference type="STRING" id="693661.Arcve_0373"/>
<dbReference type="GO" id="GO:0003954">
    <property type="term" value="F:NADH dehydrogenase activity"/>
    <property type="evidence" value="ECO:0007669"/>
    <property type="project" value="TreeGrafter"/>
</dbReference>
<dbReference type="InterPro" id="IPR006656">
    <property type="entry name" value="Mopterin_OxRdtase"/>
</dbReference>
<evidence type="ECO:0000256" key="2">
    <source>
        <dbReference type="PIRNR" id="PIRNR005646"/>
    </source>
</evidence>
<dbReference type="EMBL" id="CP002588">
    <property type="protein sequence ID" value="AEA46406.1"/>
    <property type="molecule type" value="Genomic_DNA"/>
</dbReference>
<evidence type="ECO:0000313" key="5">
    <source>
        <dbReference type="Proteomes" id="UP000008136"/>
    </source>
</evidence>
<proteinExistence type="inferred from homology"/>
<feature type="domain" description="Molybdopterin oxidoreductase" evidence="3">
    <location>
        <begin position="48"/>
        <end position="405"/>
    </location>
</feature>
<keyword evidence="2" id="KW-0484">Methanogenesis</keyword>
<dbReference type="SUPFAM" id="SSF53706">
    <property type="entry name" value="Formate dehydrogenase/DMSO reductase, domains 1-3"/>
    <property type="match status" value="1"/>
</dbReference>
<dbReference type="GeneID" id="10393468"/>
<dbReference type="PIRSF" id="PIRSF005646">
    <property type="entry name" value="FwdB"/>
    <property type="match status" value="1"/>
</dbReference>
<organism evidence="4 5">
    <name type="scientific">Archaeoglobus veneficus (strain DSM 11195 / SNP6)</name>
    <dbReference type="NCBI Taxonomy" id="693661"/>
    <lineage>
        <taxon>Archaea</taxon>
        <taxon>Methanobacteriati</taxon>
        <taxon>Methanobacteriota</taxon>
        <taxon>Archaeoglobi</taxon>
        <taxon>Archaeoglobales</taxon>
        <taxon>Archaeoglobaceae</taxon>
        <taxon>Archaeoglobus</taxon>
    </lineage>
</organism>
<evidence type="ECO:0000313" key="4">
    <source>
        <dbReference type="EMBL" id="AEA46406.1"/>
    </source>
</evidence>
<evidence type="ECO:0000259" key="3">
    <source>
        <dbReference type="Pfam" id="PF00384"/>
    </source>
</evidence>
<comment type="function">
    <text evidence="2">Catalyzes the reversible oxidation of CO(2) and methanofuran (MFR) to N-formylmethanofuran (CHO-MFR). This enzyme is oxygen-labile.</text>
</comment>
<dbReference type="Proteomes" id="UP000008136">
    <property type="component" value="Chromosome"/>
</dbReference>
<accession>F2KPH5</accession>
<dbReference type="GO" id="GO:0022904">
    <property type="term" value="P:respiratory electron transport chain"/>
    <property type="evidence" value="ECO:0007669"/>
    <property type="project" value="TreeGrafter"/>
</dbReference>
<dbReference type="EC" id="1.2.7.12" evidence="2"/>
<keyword evidence="5" id="KW-1185">Reference proteome</keyword>
<evidence type="ECO:0000256" key="1">
    <source>
        <dbReference type="ARBA" id="ARBA00023002"/>
    </source>
</evidence>
<dbReference type="Gene3D" id="3.40.50.740">
    <property type="match status" value="2"/>
</dbReference>